<dbReference type="Pfam" id="PF02888">
    <property type="entry name" value="CaMBD"/>
    <property type="match status" value="1"/>
</dbReference>
<dbReference type="InterPro" id="IPR013099">
    <property type="entry name" value="K_chnl_dom"/>
</dbReference>
<proteinExistence type="predicted"/>
<dbReference type="STRING" id="947166.A0A1D1W863"/>
<feature type="region of interest" description="Disordered" evidence="10">
    <location>
        <begin position="116"/>
        <end position="138"/>
    </location>
</feature>
<dbReference type="SUPFAM" id="SSF81324">
    <property type="entry name" value="Voltage-gated potassium channels"/>
    <property type="match status" value="1"/>
</dbReference>
<sequence length="921" mass="101848">MAHSNPENLDSMNTGKANLGVSLPSDRSNRRLLGQQHSLRVESDDDRAMLAFTHPLERDNSLRSTSTPPSSPLTISPQNSARASFRKRRLLGSRNAGQLPFRAKSLDENYARQLQAAPSPLVNNKEYPEGGDSPYSSTSLAANSSIGQLYRINETVHTTISVDEQCEVTPCGQQETHTYDVSARASDPGSPLSLLTPHRDSIKMELPMVAAAGPGISPDGTPTSAAGSEKEVARLQMIQRKISPNAFNNPSLSQVPTPSSSQQNLNVLRTPPLSQRSTGANRPRPPPFQRGKSIGHFHSEKIHRKLFDTANTGTGSGLLATGADLVDQATQTTGGHIWMASTSGTGGPFAMKRDSTDVANIVASSMRYSGALMFKQLRKPTSTPNLQAAQVISRANSIKNNNDITGQLNPELIQLCSDQDDRQSPRPQEIKVPVADGDSTRFLGSGSGLSKPTVGYRLGKRKALFEKRKRLSDYALVFGMIGIAAMMLEAELSAGGVYNKTSAWSIAVKSIVSVSTLILLTLIVGYHALEIQLFLIDNSADDWRIALTWRRCSQLALELCICAVHPPPGHLTFLWTATIYNHDKRPKEVEVPVDVILSLPMFLRLYLIFRVMLLHSKLFTDASSRSIGALNRINFNTRFVLKTLMTICPGTLLLVFIITYWLIATWTLRACERYHDYEHANCLNSMWLIAITFLSVGYGDIVPNTYCGRGIAVCTGLMGSGCTALVVAVIARKLELSSAEKHVHNFMMDTQLTKRLKNSAANVLRETWLIYKYTKLVKRVNPSRVRAHQRKFLMAIYSLRKAKMDQRKLLESASTMTDMAKTQSNMYEIVVDLNNRQEELENKMGRIEHRLDNLNDVLDTLPLRLIDAIMQRTYSPPPDDACYHHEDPNYPNPVLITPTCERVALGEGSRRYSAAMTSISQ</sequence>
<feature type="region of interest" description="Disordered" evidence="10">
    <location>
        <begin position="1"/>
        <end position="30"/>
    </location>
</feature>
<feature type="transmembrane region" description="Helical" evidence="11">
    <location>
        <begin position="508"/>
        <end position="529"/>
    </location>
</feature>
<evidence type="ECO:0000256" key="11">
    <source>
        <dbReference type="SAM" id="Phobius"/>
    </source>
</evidence>
<evidence type="ECO:0000313" key="14">
    <source>
        <dbReference type="Proteomes" id="UP000186922"/>
    </source>
</evidence>
<feature type="compositionally biased region" description="Low complexity" evidence="10">
    <location>
        <begin position="62"/>
        <end position="77"/>
    </location>
</feature>
<evidence type="ECO:0000256" key="5">
    <source>
        <dbReference type="ARBA" id="ARBA00022989"/>
    </source>
</evidence>
<dbReference type="Proteomes" id="UP000186922">
    <property type="component" value="Unassembled WGS sequence"/>
</dbReference>
<dbReference type="InterPro" id="IPR036122">
    <property type="entry name" value="CaM-bd_dom_sf"/>
</dbReference>
<dbReference type="Pfam" id="PF03530">
    <property type="entry name" value="SK_channel"/>
    <property type="match status" value="1"/>
</dbReference>
<dbReference type="SMART" id="SM01053">
    <property type="entry name" value="CaMBD"/>
    <property type="match status" value="1"/>
</dbReference>
<feature type="coiled-coil region" evidence="9">
    <location>
        <begin position="830"/>
        <end position="857"/>
    </location>
</feature>
<dbReference type="GO" id="GO:0016286">
    <property type="term" value="F:small conductance calcium-activated potassium channel activity"/>
    <property type="evidence" value="ECO:0007669"/>
    <property type="project" value="InterPro"/>
</dbReference>
<feature type="transmembrane region" description="Helical" evidence="11">
    <location>
        <begin position="710"/>
        <end position="731"/>
    </location>
</feature>
<comment type="subcellular location">
    <subcellularLocation>
        <location evidence="1">Membrane</location>
        <topology evidence="1">Multi-pass membrane protein</topology>
    </subcellularLocation>
</comment>
<dbReference type="PANTHER" id="PTHR10153">
    <property type="entry name" value="SMALL CONDUCTANCE CALCIUM-ACTIVATED POTASSIUM CHANNEL"/>
    <property type="match status" value="1"/>
</dbReference>
<evidence type="ECO:0000256" key="7">
    <source>
        <dbReference type="ARBA" id="ARBA00023136"/>
    </source>
</evidence>
<feature type="region of interest" description="Disordered" evidence="10">
    <location>
        <begin position="53"/>
        <end position="84"/>
    </location>
</feature>
<evidence type="ECO:0000313" key="13">
    <source>
        <dbReference type="EMBL" id="GAV09565.1"/>
    </source>
</evidence>
<dbReference type="InterPro" id="IPR004178">
    <property type="entry name" value="CaM-bd_dom"/>
</dbReference>
<keyword evidence="6" id="KW-0406">Ion transport</keyword>
<evidence type="ECO:0000256" key="3">
    <source>
        <dbReference type="ARBA" id="ARBA00022692"/>
    </source>
</evidence>
<dbReference type="AlphaFoldDB" id="A0A1D1W863"/>
<feature type="transmembrane region" description="Helical" evidence="11">
    <location>
        <begin position="644"/>
        <end position="668"/>
    </location>
</feature>
<dbReference type="Pfam" id="PF07885">
    <property type="entry name" value="Ion_trans_2"/>
    <property type="match status" value="1"/>
</dbReference>
<dbReference type="EMBL" id="BDGG01000023">
    <property type="protein sequence ID" value="GAV09565.1"/>
    <property type="molecule type" value="Genomic_DNA"/>
</dbReference>
<dbReference type="FunFam" id="1.10.287.70:FF:000022">
    <property type="entry name" value="Small conductance calcium-activated potassium channel, isoform O"/>
    <property type="match status" value="1"/>
</dbReference>
<keyword evidence="9" id="KW-0175">Coiled coil</keyword>
<evidence type="ECO:0000256" key="2">
    <source>
        <dbReference type="ARBA" id="ARBA00022448"/>
    </source>
</evidence>
<evidence type="ECO:0000256" key="9">
    <source>
        <dbReference type="SAM" id="Coils"/>
    </source>
</evidence>
<feature type="compositionally biased region" description="Polar residues" evidence="10">
    <location>
        <begin position="245"/>
        <end position="280"/>
    </location>
</feature>
<keyword evidence="3 11" id="KW-0812">Transmembrane</keyword>
<dbReference type="PRINTS" id="PR01451">
    <property type="entry name" value="SKCHANNEL"/>
</dbReference>
<gene>
    <name evidence="13" type="primary">RvY_19075</name>
    <name evidence="13" type="synonym">RvY_19075.1</name>
    <name evidence="13" type="ORF">RvY_19075-1</name>
</gene>
<evidence type="ECO:0000256" key="1">
    <source>
        <dbReference type="ARBA" id="ARBA00004141"/>
    </source>
</evidence>
<dbReference type="InterPro" id="IPR015449">
    <property type="entry name" value="K_chnl_Ca-activ_SK"/>
</dbReference>
<reference evidence="13 14" key="1">
    <citation type="journal article" date="2016" name="Nat. Commun.">
        <title>Extremotolerant tardigrade genome and improved radiotolerance of human cultured cells by tardigrade-unique protein.</title>
        <authorList>
            <person name="Hashimoto T."/>
            <person name="Horikawa D.D."/>
            <person name="Saito Y."/>
            <person name="Kuwahara H."/>
            <person name="Kozuka-Hata H."/>
            <person name="Shin-I T."/>
            <person name="Minakuchi Y."/>
            <person name="Ohishi K."/>
            <person name="Motoyama A."/>
            <person name="Aizu T."/>
            <person name="Enomoto A."/>
            <person name="Kondo K."/>
            <person name="Tanaka S."/>
            <person name="Hara Y."/>
            <person name="Koshikawa S."/>
            <person name="Sagara H."/>
            <person name="Miura T."/>
            <person name="Yokobori S."/>
            <person name="Miyagawa K."/>
            <person name="Suzuki Y."/>
            <person name="Kubo T."/>
            <person name="Oyama M."/>
            <person name="Kohara Y."/>
            <person name="Fujiyama A."/>
            <person name="Arakawa K."/>
            <person name="Katayama T."/>
            <person name="Toyoda A."/>
            <person name="Kunieda T."/>
        </authorList>
    </citation>
    <scope>NUCLEOTIDE SEQUENCE [LARGE SCALE GENOMIC DNA]</scope>
    <source>
        <strain evidence="13 14">YOKOZUNA-1</strain>
    </source>
</reference>
<feature type="transmembrane region" description="Helical" evidence="11">
    <location>
        <begin position="680"/>
        <end position="698"/>
    </location>
</feature>
<dbReference type="FunFam" id="1.10.287.70:FF:000027">
    <property type="entry name" value="Small conductance calcium-activated potassium channel, isoform O"/>
    <property type="match status" value="1"/>
</dbReference>
<protein>
    <recommendedName>
        <fullName evidence="12">Calmodulin-binding domain-containing protein</fullName>
    </recommendedName>
</protein>
<feature type="domain" description="Calmodulin-binding" evidence="12">
    <location>
        <begin position="749"/>
        <end position="825"/>
    </location>
</feature>
<evidence type="ECO:0000256" key="10">
    <source>
        <dbReference type="SAM" id="MobiDB-lite"/>
    </source>
</evidence>
<dbReference type="Gene3D" id="1.10.287.70">
    <property type="match status" value="2"/>
</dbReference>
<organism evidence="13 14">
    <name type="scientific">Ramazzottius varieornatus</name>
    <name type="common">Water bear</name>
    <name type="synonym">Tardigrade</name>
    <dbReference type="NCBI Taxonomy" id="947166"/>
    <lineage>
        <taxon>Eukaryota</taxon>
        <taxon>Metazoa</taxon>
        <taxon>Ecdysozoa</taxon>
        <taxon>Tardigrada</taxon>
        <taxon>Eutardigrada</taxon>
        <taxon>Parachela</taxon>
        <taxon>Hypsibioidea</taxon>
        <taxon>Ramazzottiidae</taxon>
        <taxon>Ramazzottius</taxon>
    </lineage>
</organism>
<dbReference type="GO" id="GO:0005516">
    <property type="term" value="F:calmodulin binding"/>
    <property type="evidence" value="ECO:0007669"/>
    <property type="project" value="UniProtKB-KW"/>
</dbReference>
<feature type="transmembrane region" description="Helical" evidence="11">
    <location>
        <begin position="471"/>
        <end position="488"/>
    </location>
</feature>
<dbReference type="GO" id="GO:0016020">
    <property type="term" value="C:membrane"/>
    <property type="evidence" value="ECO:0007669"/>
    <property type="project" value="UniProtKB-SubCell"/>
</dbReference>
<feature type="compositionally biased region" description="Polar residues" evidence="10">
    <location>
        <begin position="1"/>
        <end position="16"/>
    </location>
</feature>
<dbReference type="SUPFAM" id="SSF81327">
    <property type="entry name" value="Small-conductance potassium channel"/>
    <property type="match status" value="1"/>
</dbReference>
<evidence type="ECO:0000259" key="12">
    <source>
        <dbReference type="SMART" id="SM01053"/>
    </source>
</evidence>
<keyword evidence="7 11" id="KW-0472">Membrane</keyword>
<keyword evidence="2" id="KW-0813">Transport</keyword>
<evidence type="ECO:0000256" key="6">
    <source>
        <dbReference type="ARBA" id="ARBA00023065"/>
    </source>
</evidence>
<feature type="region of interest" description="Disordered" evidence="10">
    <location>
        <begin position="245"/>
        <end position="292"/>
    </location>
</feature>
<keyword evidence="5 11" id="KW-1133">Transmembrane helix</keyword>
<dbReference type="OrthoDB" id="73653at2759"/>
<keyword evidence="8" id="KW-0407">Ion channel</keyword>
<keyword evidence="4" id="KW-0112">Calmodulin-binding</keyword>
<comment type="caution">
    <text evidence="13">The sequence shown here is derived from an EMBL/GenBank/DDBJ whole genome shotgun (WGS) entry which is preliminary data.</text>
</comment>
<evidence type="ECO:0000256" key="4">
    <source>
        <dbReference type="ARBA" id="ARBA00022860"/>
    </source>
</evidence>
<name>A0A1D1W863_RAMVA</name>
<accession>A0A1D1W863</accession>
<evidence type="ECO:0000256" key="8">
    <source>
        <dbReference type="ARBA" id="ARBA00023303"/>
    </source>
</evidence>
<keyword evidence="14" id="KW-1185">Reference proteome</keyword>